<dbReference type="HOGENOM" id="CLU_1554930_0_0_1"/>
<accession>A0A017SLE7</accession>
<dbReference type="AlphaFoldDB" id="A0A017SLE7"/>
<keyword evidence="4" id="KW-1185">Reference proteome</keyword>
<dbReference type="EMBL" id="KK088415">
    <property type="protein sequence ID" value="EYE97777.1"/>
    <property type="molecule type" value="Genomic_DNA"/>
</dbReference>
<gene>
    <name evidence="3" type="ORF">EURHEDRAFT_375594</name>
</gene>
<evidence type="ECO:0000313" key="4">
    <source>
        <dbReference type="Proteomes" id="UP000019804"/>
    </source>
</evidence>
<feature type="domain" description="Eukaryotic translation initiation factor 4G1 eIF4E-binding" evidence="2">
    <location>
        <begin position="101"/>
        <end position="147"/>
    </location>
</feature>
<dbReference type="InterPro" id="IPR022745">
    <property type="entry name" value="eIF4G1_eIF4E-bd"/>
</dbReference>
<reference evidence="4" key="1">
    <citation type="journal article" date="2014" name="Nat. Commun.">
        <title>Genomic adaptations of the halophilic Dead Sea filamentous fungus Eurotium rubrum.</title>
        <authorList>
            <person name="Kis-Papo T."/>
            <person name="Weig A.R."/>
            <person name="Riley R."/>
            <person name="Persoh D."/>
            <person name="Salamov A."/>
            <person name="Sun H."/>
            <person name="Lipzen A."/>
            <person name="Wasser S.P."/>
            <person name="Rambold G."/>
            <person name="Grigoriev I.V."/>
            <person name="Nevo E."/>
        </authorList>
    </citation>
    <scope>NUCLEOTIDE SEQUENCE [LARGE SCALE GENOMIC DNA]</scope>
    <source>
        <strain evidence="4">CBS 135680</strain>
    </source>
</reference>
<name>A0A017SLE7_ASPRC</name>
<dbReference type="InterPro" id="IPR036211">
    <property type="entry name" value="eIF4G_eIF4E-bd_sf"/>
</dbReference>
<protein>
    <recommendedName>
        <fullName evidence="2">Eukaryotic translation initiation factor 4G1 eIF4E-binding domain-containing protein</fullName>
    </recommendedName>
</protein>
<dbReference type="STRING" id="1388766.A0A017SLE7"/>
<feature type="region of interest" description="Disordered" evidence="1">
    <location>
        <begin position="1"/>
        <end position="24"/>
    </location>
</feature>
<dbReference type="Pfam" id="PF12152">
    <property type="entry name" value="eIF_4G1"/>
    <property type="match status" value="1"/>
</dbReference>
<organism evidence="3 4">
    <name type="scientific">Aspergillus ruber (strain CBS 135680)</name>
    <dbReference type="NCBI Taxonomy" id="1388766"/>
    <lineage>
        <taxon>Eukaryota</taxon>
        <taxon>Fungi</taxon>
        <taxon>Dikarya</taxon>
        <taxon>Ascomycota</taxon>
        <taxon>Pezizomycotina</taxon>
        <taxon>Eurotiomycetes</taxon>
        <taxon>Eurotiomycetidae</taxon>
        <taxon>Eurotiales</taxon>
        <taxon>Aspergillaceae</taxon>
        <taxon>Aspergillus</taxon>
        <taxon>Aspergillus subgen. Aspergillus</taxon>
    </lineage>
</organism>
<dbReference type="RefSeq" id="XP_040641465.1">
    <property type="nucleotide sequence ID" value="XM_040778756.1"/>
</dbReference>
<evidence type="ECO:0000259" key="2">
    <source>
        <dbReference type="Pfam" id="PF12152"/>
    </source>
</evidence>
<feature type="compositionally biased region" description="Basic and acidic residues" evidence="1">
    <location>
        <begin position="1"/>
        <end position="16"/>
    </location>
</feature>
<dbReference type="Proteomes" id="UP000019804">
    <property type="component" value="Unassembled WGS sequence"/>
</dbReference>
<evidence type="ECO:0000256" key="1">
    <source>
        <dbReference type="SAM" id="MobiDB-lite"/>
    </source>
</evidence>
<dbReference type="OrthoDB" id="514777at2759"/>
<dbReference type="SUPFAM" id="SSF101489">
    <property type="entry name" value="Eukaryotic initiation factor 4f subunit eIF4g, eIF4e-binding domain"/>
    <property type="match status" value="1"/>
</dbReference>
<evidence type="ECO:0000313" key="3">
    <source>
        <dbReference type="EMBL" id="EYE97777.1"/>
    </source>
</evidence>
<dbReference type="GeneID" id="63693880"/>
<sequence>MSIMATDRRASPRREQNPPFIMTSDQRVGPLRERIPPSTHDLFRTIHRAIIETSRSTSIKEVLKFKDIEPEIGRHIVGLLLEDWEVERIRPSTASCNVAVETSKAVEPPQPSAAMKSLQTARFVADLSKISYPSSVTSPNQALNASTPTECKFQQQETGSADWLAHYSDASL</sequence>
<dbReference type="Gene3D" id="1.20.970.30">
    <property type="entry name" value="eIF4G, eIF4E-binding domain"/>
    <property type="match status" value="1"/>
</dbReference>
<proteinExistence type="predicted"/>